<feature type="compositionally biased region" description="Basic and acidic residues" evidence="1">
    <location>
        <begin position="61"/>
        <end position="77"/>
    </location>
</feature>
<evidence type="ECO:0000256" key="1">
    <source>
        <dbReference type="SAM" id="MobiDB-lite"/>
    </source>
</evidence>
<organism evidence="2 3">
    <name type="scientific">Devosia neptuniae</name>
    <dbReference type="NCBI Taxonomy" id="191302"/>
    <lineage>
        <taxon>Bacteria</taxon>
        <taxon>Pseudomonadati</taxon>
        <taxon>Pseudomonadota</taxon>
        <taxon>Alphaproteobacteria</taxon>
        <taxon>Hyphomicrobiales</taxon>
        <taxon>Devosiaceae</taxon>
        <taxon>Devosia</taxon>
    </lineage>
</organism>
<name>A0ABY6CBV4_9HYPH</name>
<evidence type="ECO:0000313" key="2">
    <source>
        <dbReference type="EMBL" id="UXN69610.1"/>
    </source>
</evidence>
<reference evidence="2 3" key="1">
    <citation type="submission" date="2022-09" db="EMBL/GenBank/DDBJ databases">
        <title>Interaction between co-microsymbionts with complementary sets of symbiotic genes in legume-rhizobium systems.</title>
        <authorList>
            <person name="Safronova V."/>
            <person name="Sazanova A."/>
            <person name="Afonin A."/>
            <person name="Chirak E."/>
        </authorList>
    </citation>
    <scope>NUCLEOTIDE SEQUENCE [LARGE SCALE GENOMIC DNA]</scope>
    <source>
        <strain evidence="2 3">A18/4-1</strain>
    </source>
</reference>
<feature type="compositionally biased region" description="Low complexity" evidence="1">
    <location>
        <begin position="174"/>
        <end position="184"/>
    </location>
</feature>
<protein>
    <recommendedName>
        <fullName evidence="4">Peptidase M15A C-terminal domain-containing protein</fullName>
    </recommendedName>
</protein>
<gene>
    <name evidence="2" type="ORF">N8A98_20695</name>
</gene>
<evidence type="ECO:0000313" key="3">
    <source>
        <dbReference type="Proteomes" id="UP001061862"/>
    </source>
</evidence>
<feature type="compositionally biased region" description="Pro residues" evidence="1">
    <location>
        <begin position="162"/>
        <end position="173"/>
    </location>
</feature>
<feature type="region of interest" description="Disordered" evidence="1">
    <location>
        <begin position="154"/>
        <end position="185"/>
    </location>
</feature>
<proteinExistence type="predicted"/>
<sequence length="325" mass="33712">MANQTLFPGVNYRLGSTRQLPLSGDYVTQLMDVVKRTDPALTIDITSAGQVPKGTPGPRTGSDRHDVDHTGHGHTSDLVLVRDGKPIRPGDDQGLYARFLQNAAAAGFTGIGHYDWGVHVGGGSKAMWGPTTGGSSINPMFAQAIEAGWAGNWAAGTLPASPTGPQPDAPKPQAPDATATPTNPSGASFSFAGVVEAGAGFTTVKGSDGLNYTFKGSRNWRNNNPGNIEFGDFAKSHGAVGTDGRFAVFPTYEAGRAAKQSLLFTSPGYAGMSIEQAISRYAPASDGNNTGHYISTVAGAIGVPANTPMSQLSEAQHPSAPRRQC</sequence>
<keyword evidence="3" id="KW-1185">Reference proteome</keyword>
<accession>A0ABY6CBV4</accession>
<dbReference type="EMBL" id="CP104965">
    <property type="protein sequence ID" value="UXN69610.1"/>
    <property type="molecule type" value="Genomic_DNA"/>
</dbReference>
<feature type="region of interest" description="Disordered" evidence="1">
    <location>
        <begin position="47"/>
        <end position="77"/>
    </location>
</feature>
<evidence type="ECO:0008006" key="4">
    <source>
        <dbReference type="Google" id="ProtNLM"/>
    </source>
</evidence>
<dbReference type="Proteomes" id="UP001061862">
    <property type="component" value="Chromosome"/>
</dbReference>
<dbReference type="RefSeq" id="WP_262168172.1">
    <property type="nucleotide sequence ID" value="NZ_CP104965.1"/>
</dbReference>